<evidence type="ECO:0000313" key="1">
    <source>
        <dbReference type="EMBL" id="DAE32530.1"/>
    </source>
</evidence>
<sequence>MNCNHWNFSLTSFGSSVSRWEIYAVQVGTLDFFKLR</sequence>
<accession>A0A8S5RN25</accession>
<organism evidence="1">
    <name type="scientific">virus sp. ctEfN2</name>
    <dbReference type="NCBI Taxonomy" id="2825810"/>
    <lineage>
        <taxon>Viruses</taxon>
    </lineage>
</organism>
<name>A0A8S5RN25_9VIRU</name>
<proteinExistence type="predicted"/>
<reference evidence="1" key="1">
    <citation type="journal article" date="2021" name="Proc. Natl. Acad. Sci. U.S.A.">
        <title>A Catalog of Tens of Thousands of Viruses from Human Metagenomes Reveals Hidden Associations with Chronic Diseases.</title>
        <authorList>
            <person name="Tisza M.J."/>
            <person name="Buck C.B."/>
        </authorList>
    </citation>
    <scope>NUCLEOTIDE SEQUENCE</scope>
    <source>
        <strain evidence="1">CtEfN2</strain>
    </source>
</reference>
<dbReference type="EMBL" id="BK059123">
    <property type="protein sequence ID" value="DAE32530.1"/>
    <property type="molecule type" value="Genomic_DNA"/>
</dbReference>
<protein>
    <submittedName>
        <fullName evidence="1">Uncharacterized protein</fullName>
    </submittedName>
</protein>